<dbReference type="Proteomes" id="UP000732377">
    <property type="component" value="Unassembled WGS sequence"/>
</dbReference>
<dbReference type="EMBL" id="PIUK01000017">
    <property type="protein sequence ID" value="MBY6275238.1"/>
    <property type="molecule type" value="Genomic_DNA"/>
</dbReference>
<reference evidence="2" key="1">
    <citation type="submission" date="2017-11" db="EMBL/GenBank/DDBJ databases">
        <title>Three new genomes from thermophilic consortium.</title>
        <authorList>
            <person name="Quaggio R."/>
            <person name="Amgarten D."/>
            <person name="Setubal J.C."/>
        </authorList>
    </citation>
    <scope>NUCLEOTIDE SEQUENCE</scope>
    <source>
        <strain evidence="2">ZCTH01-B2</strain>
    </source>
</reference>
<sequence>MIWFLLFLAVLGIAWFLFVPRTGDETALPLDGDRQDTDLPNVSAHATSNVEPTLTHPAALFTADGTDMPTAPAEAGQDGGGQFTAGQDAGERAAAVQGAPEPTYAGQDAAHSAAHAAQEAAPDAVQNAARKTAELGWMPDNYQEPRLDAPPGNFE</sequence>
<dbReference type="AlphaFoldDB" id="A0A953I6M3"/>
<name>A0A953I6M3_SYMTR</name>
<evidence type="ECO:0000313" key="3">
    <source>
        <dbReference type="Proteomes" id="UP000732377"/>
    </source>
</evidence>
<accession>A0A953I6M3</accession>
<gene>
    <name evidence="2" type="ORF">CWE10_03330</name>
</gene>
<dbReference type="RefSeq" id="WP_011196800.1">
    <property type="nucleotide sequence ID" value="NZ_PIUK01000017.1"/>
</dbReference>
<evidence type="ECO:0000313" key="2">
    <source>
        <dbReference type="EMBL" id="MBY6275238.1"/>
    </source>
</evidence>
<feature type="compositionally biased region" description="Polar residues" evidence="1">
    <location>
        <begin position="38"/>
        <end position="52"/>
    </location>
</feature>
<protein>
    <submittedName>
        <fullName evidence="2">Uncharacterized protein</fullName>
    </submittedName>
</protein>
<evidence type="ECO:0000256" key="1">
    <source>
        <dbReference type="SAM" id="MobiDB-lite"/>
    </source>
</evidence>
<feature type="region of interest" description="Disordered" evidence="1">
    <location>
        <begin position="29"/>
        <end position="155"/>
    </location>
</feature>
<comment type="caution">
    <text evidence="2">The sequence shown here is derived from an EMBL/GenBank/DDBJ whole genome shotgun (WGS) entry which is preliminary data.</text>
</comment>
<organism evidence="2 3">
    <name type="scientific">Symbiobacterium thermophilum</name>
    <dbReference type="NCBI Taxonomy" id="2734"/>
    <lineage>
        <taxon>Bacteria</taxon>
        <taxon>Bacillati</taxon>
        <taxon>Bacillota</taxon>
        <taxon>Clostridia</taxon>
        <taxon>Eubacteriales</taxon>
        <taxon>Symbiobacteriaceae</taxon>
        <taxon>Symbiobacterium</taxon>
    </lineage>
</organism>
<feature type="compositionally biased region" description="Low complexity" evidence="1">
    <location>
        <begin position="105"/>
        <end position="129"/>
    </location>
</feature>
<proteinExistence type="predicted"/>